<feature type="non-terminal residue" evidence="1">
    <location>
        <position position="196"/>
    </location>
</feature>
<feature type="non-terminal residue" evidence="1">
    <location>
        <position position="1"/>
    </location>
</feature>
<dbReference type="AlphaFoldDB" id="J9FGK7"/>
<sequence length="196" mass="22859">RDKYMSEAEQEARYVPEEICSRPIYRFSLERVLNQLSSWTGSICDHLQFYYRDTDAPIQVKKQYKVGTILRCGSTMAVTSSLLRPVHKYRFLIATRKVIETKRLSELRLGKYENPDADVYVLHKNSFFLVYDVYTYAGITQIVLLQLPCGFTKLAQTENINLKKLKAYGPDLENLKQYARLDLQKKLSEKVHGYSL</sequence>
<protein>
    <submittedName>
        <fullName evidence="1">Uncharacterized protein</fullName>
    </submittedName>
</protein>
<reference evidence="1" key="1">
    <citation type="journal article" date="2012" name="PLoS ONE">
        <title>Gene sets for utilization of primary and secondary nutrition supplies in the distal gut of endangered iberian lynx.</title>
        <authorList>
            <person name="Alcaide M."/>
            <person name="Messina E."/>
            <person name="Richter M."/>
            <person name="Bargiela R."/>
            <person name="Peplies J."/>
            <person name="Huws S.A."/>
            <person name="Newbold C.J."/>
            <person name="Golyshin P.N."/>
            <person name="Simon M.A."/>
            <person name="Lopez G."/>
            <person name="Yakimov M.M."/>
            <person name="Ferrer M."/>
        </authorList>
    </citation>
    <scope>NUCLEOTIDE SEQUENCE</scope>
</reference>
<accession>J9FGK7</accession>
<evidence type="ECO:0000313" key="1">
    <source>
        <dbReference type="EMBL" id="EJW93538.1"/>
    </source>
</evidence>
<dbReference type="EMBL" id="AMCI01006913">
    <property type="protein sequence ID" value="EJW93538.1"/>
    <property type="molecule type" value="Genomic_DNA"/>
</dbReference>
<organism evidence="1">
    <name type="scientific">gut metagenome</name>
    <dbReference type="NCBI Taxonomy" id="749906"/>
    <lineage>
        <taxon>unclassified sequences</taxon>
        <taxon>metagenomes</taxon>
        <taxon>organismal metagenomes</taxon>
    </lineage>
</organism>
<proteinExistence type="predicted"/>
<comment type="caution">
    <text evidence="1">The sequence shown here is derived from an EMBL/GenBank/DDBJ whole genome shotgun (WGS) entry which is preliminary data.</text>
</comment>
<gene>
    <name evidence="1" type="ORF">EVA_18355</name>
</gene>
<name>J9FGK7_9ZZZZ</name>